<protein>
    <submittedName>
        <fullName evidence="1">Uncharacterized protein</fullName>
    </submittedName>
</protein>
<dbReference type="EMBL" id="BGPR01008028">
    <property type="protein sequence ID" value="GBN31063.1"/>
    <property type="molecule type" value="Genomic_DNA"/>
</dbReference>
<dbReference type="Proteomes" id="UP000499080">
    <property type="component" value="Unassembled WGS sequence"/>
</dbReference>
<proteinExistence type="predicted"/>
<gene>
    <name evidence="1" type="ORF">AVEN_210602_1</name>
</gene>
<dbReference type="AlphaFoldDB" id="A0A4Y2MWJ4"/>
<name>A0A4Y2MWJ4_ARAVE</name>
<evidence type="ECO:0000313" key="2">
    <source>
        <dbReference type="Proteomes" id="UP000499080"/>
    </source>
</evidence>
<accession>A0A4Y2MWJ4</accession>
<evidence type="ECO:0000313" key="1">
    <source>
        <dbReference type="EMBL" id="GBN31063.1"/>
    </source>
</evidence>
<organism evidence="1 2">
    <name type="scientific">Araneus ventricosus</name>
    <name type="common">Orbweaver spider</name>
    <name type="synonym">Epeira ventricosa</name>
    <dbReference type="NCBI Taxonomy" id="182803"/>
    <lineage>
        <taxon>Eukaryota</taxon>
        <taxon>Metazoa</taxon>
        <taxon>Ecdysozoa</taxon>
        <taxon>Arthropoda</taxon>
        <taxon>Chelicerata</taxon>
        <taxon>Arachnida</taxon>
        <taxon>Araneae</taxon>
        <taxon>Araneomorphae</taxon>
        <taxon>Entelegynae</taxon>
        <taxon>Araneoidea</taxon>
        <taxon>Araneidae</taxon>
        <taxon>Araneus</taxon>
    </lineage>
</organism>
<sequence length="109" mass="12511">MLIIRRTEVRRIFQNRLKFQSFILFVSSSFHNWPSAAPGIICSSRTLVKVIKDLRFRWRSSDIRLAKYFNGNCSKKDNVISGDVFHPGIHAQKSSGLKSNVELLSNKSI</sequence>
<keyword evidence="2" id="KW-1185">Reference proteome</keyword>
<reference evidence="1 2" key="1">
    <citation type="journal article" date="2019" name="Sci. Rep.">
        <title>Orb-weaving spider Araneus ventricosus genome elucidates the spidroin gene catalogue.</title>
        <authorList>
            <person name="Kono N."/>
            <person name="Nakamura H."/>
            <person name="Ohtoshi R."/>
            <person name="Moran D.A.P."/>
            <person name="Shinohara A."/>
            <person name="Yoshida Y."/>
            <person name="Fujiwara M."/>
            <person name="Mori M."/>
            <person name="Tomita M."/>
            <person name="Arakawa K."/>
        </authorList>
    </citation>
    <scope>NUCLEOTIDE SEQUENCE [LARGE SCALE GENOMIC DNA]</scope>
</reference>
<comment type="caution">
    <text evidence="1">The sequence shown here is derived from an EMBL/GenBank/DDBJ whole genome shotgun (WGS) entry which is preliminary data.</text>
</comment>